<reference evidence="2 3" key="2">
    <citation type="submission" date="2020-03" db="EMBL/GenBank/DDBJ databases">
        <authorList>
            <person name="Ichikawa N."/>
            <person name="Kimura A."/>
            <person name="Kitahashi Y."/>
            <person name="Uohara A."/>
        </authorList>
    </citation>
    <scope>NUCLEOTIDE SEQUENCE [LARGE SCALE GENOMIC DNA]</scope>
    <source>
        <strain evidence="2 3">NBRC 108638</strain>
    </source>
</reference>
<evidence type="ECO:0000313" key="2">
    <source>
        <dbReference type="EMBL" id="GFJ88922.1"/>
    </source>
</evidence>
<dbReference type="Gene3D" id="2.160.20.120">
    <property type="match status" value="1"/>
</dbReference>
<protein>
    <recommendedName>
        <fullName evidence="1">DUF4097 domain-containing protein</fullName>
    </recommendedName>
</protein>
<feature type="domain" description="DUF4097" evidence="1">
    <location>
        <begin position="17"/>
        <end position="257"/>
    </location>
</feature>
<dbReference type="RefSeq" id="WP_173076487.1">
    <property type="nucleotide sequence ID" value="NZ_BAABJB010000014.1"/>
</dbReference>
<evidence type="ECO:0000259" key="1">
    <source>
        <dbReference type="Pfam" id="PF13349"/>
    </source>
</evidence>
<dbReference type="Proteomes" id="UP000482960">
    <property type="component" value="Unassembled WGS sequence"/>
</dbReference>
<accession>A0A6V8KV12</accession>
<dbReference type="EMBL" id="BLPG01000001">
    <property type="protein sequence ID" value="GFJ88922.1"/>
    <property type="molecule type" value="Genomic_DNA"/>
</dbReference>
<proteinExistence type="predicted"/>
<reference evidence="2 3" key="1">
    <citation type="submission" date="2020-03" db="EMBL/GenBank/DDBJ databases">
        <title>Whole genome shotgun sequence of Phytohabitans rumicis NBRC 108638.</title>
        <authorList>
            <person name="Komaki H."/>
            <person name="Tamura T."/>
        </authorList>
    </citation>
    <scope>NUCLEOTIDE SEQUENCE [LARGE SCALE GENOMIC DNA]</scope>
    <source>
        <strain evidence="2 3">NBRC 108638</strain>
    </source>
</reference>
<dbReference type="AlphaFoldDB" id="A0A6V8KV12"/>
<organism evidence="2 3">
    <name type="scientific">Phytohabitans rumicis</name>
    <dbReference type="NCBI Taxonomy" id="1076125"/>
    <lineage>
        <taxon>Bacteria</taxon>
        <taxon>Bacillati</taxon>
        <taxon>Actinomycetota</taxon>
        <taxon>Actinomycetes</taxon>
        <taxon>Micromonosporales</taxon>
        <taxon>Micromonosporaceae</taxon>
    </lineage>
</organism>
<sequence length="265" mass="26784">MPEFPSPRPVNVVVKLASGALEITAEERDTTVVDVESFGNGSDEAAERTKIEFHGDTLTVTAPEGGWLGRRSAAIQVTIRVPLDSSLRLKAASADTACRGRFAAIDVNSASGDISFEHVTGDARVKIASGDVTAGQVDGELQVGGAAGDVSARHVGGLVDTNLASGNVEVGEAGAGVSAKSASGSVRIGTAQRGTVKVRTTSGAVSVGVRSGTGVWLDVSTLSGHTRNDLDMGTGGGEGGHDLSLDVRTVSGDIDIRRVPAAAPA</sequence>
<name>A0A6V8KV12_9ACTN</name>
<gene>
    <name evidence="2" type="ORF">Prum_025640</name>
</gene>
<dbReference type="Pfam" id="PF13349">
    <property type="entry name" value="DUF4097"/>
    <property type="match status" value="1"/>
</dbReference>
<dbReference type="InterPro" id="IPR025164">
    <property type="entry name" value="Toastrack_DUF4097"/>
</dbReference>
<comment type="caution">
    <text evidence="2">The sequence shown here is derived from an EMBL/GenBank/DDBJ whole genome shotgun (WGS) entry which is preliminary data.</text>
</comment>
<keyword evidence="3" id="KW-1185">Reference proteome</keyword>
<evidence type="ECO:0000313" key="3">
    <source>
        <dbReference type="Proteomes" id="UP000482960"/>
    </source>
</evidence>